<feature type="binding site" evidence="9">
    <location>
        <position position="30"/>
    </location>
    <ligand>
        <name>phosphate</name>
        <dbReference type="ChEBI" id="CHEBI:43474"/>
    </ligand>
</feature>
<keyword evidence="5 8" id="KW-0328">Glycosyltransferase</keyword>
<dbReference type="PIRSF" id="PIRSF000477">
    <property type="entry name" value="PurNPase"/>
    <property type="match status" value="1"/>
</dbReference>
<evidence type="ECO:0000259" key="10">
    <source>
        <dbReference type="Pfam" id="PF01048"/>
    </source>
</evidence>
<keyword evidence="12" id="KW-1185">Reference proteome</keyword>
<accession>A0A1I0R3X2</accession>
<evidence type="ECO:0000256" key="5">
    <source>
        <dbReference type="ARBA" id="ARBA00022676"/>
    </source>
</evidence>
<dbReference type="InterPro" id="IPR035994">
    <property type="entry name" value="Nucleoside_phosphorylase_sf"/>
</dbReference>
<dbReference type="STRING" id="99656.SAMN05421659_111161"/>
<dbReference type="Proteomes" id="UP000199701">
    <property type="component" value="Unassembled WGS sequence"/>
</dbReference>
<dbReference type="NCBIfam" id="NF006054">
    <property type="entry name" value="PRK08202.1"/>
    <property type="match status" value="1"/>
</dbReference>
<dbReference type="InterPro" id="IPR000845">
    <property type="entry name" value="Nucleoside_phosphorylase_d"/>
</dbReference>
<evidence type="ECO:0000313" key="12">
    <source>
        <dbReference type="Proteomes" id="UP000199701"/>
    </source>
</evidence>
<dbReference type="GO" id="GO:0005737">
    <property type="term" value="C:cytoplasm"/>
    <property type="evidence" value="ECO:0007669"/>
    <property type="project" value="TreeGrafter"/>
</dbReference>
<evidence type="ECO:0000256" key="2">
    <source>
        <dbReference type="ARBA" id="ARBA00005058"/>
    </source>
</evidence>
<comment type="similarity">
    <text evidence="3 8">Belongs to the PNP/MTAP phosphorylase family.</text>
</comment>
<dbReference type="UniPathway" id="UPA00606"/>
<dbReference type="NCBIfam" id="TIGR01700">
    <property type="entry name" value="PNPH"/>
    <property type="match status" value="1"/>
</dbReference>
<proteinExistence type="inferred from homology"/>
<reference evidence="11 12" key="1">
    <citation type="submission" date="2016-10" db="EMBL/GenBank/DDBJ databases">
        <authorList>
            <person name="de Groot N.N."/>
        </authorList>
    </citation>
    <scope>NUCLEOTIDE SEQUENCE [LARGE SCALE GENOMIC DNA]</scope>
    <source>
        <strain evidence="11 12">DSM 9179</strain>
    </source>
</reference>
<feature type="binding site" evidence="9">
    <location>
        <position position="212"/>
    </location>
    <ligand>
        <name>phosphate</name>
        <dbReference type="ChEBI" id="CHEBI:43474"/>
    </ligand>
</feature>
<organism evidence="11 12">
    <name type="scientific">[Clostridium] fimetarium</name>
    <dbReference type="NCBI Taxonomy" id="99656"/>
    <lineage>
        <taxon>Bacteria</taxon>
        <taxon>Bacillati</taxon>
        <taxon>Bacillota</taxon>
        <taxon>Clostridia</taxon>
        <taxon>Lachnospirales</taxon>
        <taxon>Lachnospiraceae</taxon>
    </lineage>
</organism>
<dbReference type="InterPro" id="IPR011270">
    <property type="entry name" value="Pur_Nuc_Pase_Ino/Guo-sp"/>
</dbReference>
<evidence type="ECO:0000256" key="1">
    <source>
        <dbReference type="ARBA" id="ARBA00002678"/>
    </source>
</evidence>
<evidence type="ECO:0000256" key="9">
    <source>
        <dbReference type="PIRSR" id="PIRSR000477-2"/>
    </source>
</evidence>
<dbReference type="InterPro" id="IPR011268">
    <property type="entry name" value="Purine_phosphorylase"/>
</dbReference>
<evidence type="ECO:0000256" key="3">
    <source>
        <dbReference type="ARBA" id="ARBA00006751"/>
    </source>
</evidence>
<dbReference type="GO" id="GO:0004731">
    <property type="term" value="F:purine-nucleoside phosphorylase activity"/>
    <property type="evidence" value="ECO:0007669"/>
    <property type="project" value="UniProtKB-EC"/>
</dbReference>
<protein>
    <recommendedName>
        <fullName evidence="8">Purine nucleoside phosphorylase</fullName>
        <ecNumber evidence="8">2.4.2.1</ecNumber>
    </recommendedName>
    <alternativeName>
        <fullName evidence="8">Inosine-guanosine phosphorylase</fullName>
    </alternativeName>
</protein>
<sequence length="275" mass="30012">MKYIDIINESTQSIADFIEIKPDIAIILGSGLGPLANEIENPKEISYTDIPNFPPSTIPGHEGKLITGTIEGKNVIAMKGRFHYYEGHEMDIVTLPIRVFSKLGIKNLIVTNAAGGIRDSFNPGTIMIINDQISLFCPSPLRGPNLDEFGPRFKDMTEVYSNNLITLANESAKKVGVEVENGVYSYFRGPQFESPVEVRAIRTLGGDATGMSTVPEAIVARHCGMSTLGISLITNKAAGLGANQLNHNEVMETAGHSEKNMILLVKKIIKDWNLQ</sequence>
<dbReference type="AlphaFoldDB" id="A0A1I0R3X2"/>
<feature type="binding site" evidence="9">
    <location>
        <position position="193"/>
    </location>
    <ligand>
        <name>a purine D-ribonucleoside</name>
        <dbReference type="ChEBI" id="CHEBI:142355"/>
    </ligand>
</feature>
<dbReference type="GO" id="GO:0009116">
    <property type="term" value="P:nucleoside metabolic process"/>
    <property type="evidence" value="ECO:0007669"/>
    <property type="project" value="InterPro"/>
</dbReference>
<dbReference type="OrthoDB" id="1523230at2"/>
<dbReference type="NCBIfam" id="TIGR01697">
    <property type="entry name" value="PNPH-PUNA-XAPA"/>
    <property type="match status" value="1"/>
</dbReference>
<feature type="domain" description="Nucleoside phosphorylase" evidence="10">
    <location>
        <begin position="23"/>
        <end position="270"/>
    </location>
</feature>
<feature type="binding site" evidence="9">
    <location>
        <position position="61"/>
    </location>
    <ligand>
        <name>phosphate</name>
        <dbReference type="ChEBI" id="CHEBI:43474"/>
    </ligand>
</feature>
<evidence type="ECO:0000256" key="7">
    <source>
        <dbReference type="ARBA" id="ARBA00048556"/>
    </source>
</evidence>
<keyword evidence="6 8" id="KW-0808">Transferase</keyword>
<evidence type="ECO:0000256" key="8">
    <source>
        <dbReference type="PIRNR" id="PIRNR000477"/>
    </source>
</evidence>
<evidence type="ECO:0000256" key="4">
    <source>
        <dbReference type="ARBA" id="ARBA00011233"/>
    </source>
</evidence>
<evidence type="ECO:0000313" key="11">
    <source>
        <dbReference type="EMBL" id="SEW35085.1"/>
    </source>
</evidence>
<dbReference type="PANTHER" id="PTHR11904:SF9">
    <property type="entry name" value="PURINE NUCLEOSIDE PHOSPHORYLASE-RELATED"/>
    <property type="match status" value="1"/>
</dbReference>
<feature type="binding site" evidence="9">
    <location>
        <position position="113"/>
    </location>
    <ligand>
        <name>phosphate</name>
        <dbReference type="ChEBI" id="CHEBI:43474"/>
    </ligand>
</feature>
<name>A0A1I0R3X2_9FIRM</name>
<dbReference type="Gene3D" id="3.40.50.1580">
    <property type="entry name" value="Nucleoside phosphorylase domain"/>
    <property type="match status" value="1"/>
</dbReference>
<comment type="function">
    <text evidence="1">The purine nucleoside phosphorylases catalyze the phosphorolytic breakdown of the N-glycosidic bond in the beta-(deoxy)ribonucleoside molecules, with the formation of the corresponding free purine bases and pentose-1-phosphate. Cleaves guanosine, inosine, 2'-deoxyguanosine and 2'-deoxyinosine.</text>
</comment>
<dbReference type="EC" id="2.4.2.1" evidence="8"/>
<evidence type="ECO:0000256" key="6">
    <source>
        <dbReference type="ARBA" id="ARBA00022679"/>
    </source>
</evidence>
<dbReference type="SUPFAM" id="SSF53167">
    <property type="entry name" value="Purine and uridine phosphorylases"/>
    <property type="match status" value="1"/>
</dbReference>
<dbReference type="EMBL" id="FOJI01000011">
    <property type="protein sequence ID" value="SEW35085.1"/>
    <property type="molecule type" value="Genomic_DNA"/>
</dbReference>
<feature type="binding site" evidence="9">
    <location>
        <position position="235"/>
    </location>
    <ligand>
        <name>a purine D-ribonucleoside</name>
        <dbReference type="ChEBI" id="CHEBI:142355"/>
    </ligand>
</feature>
<dbReference type="CDD" id="cd09009">
    <property type="entry name" value="PNP-EcPNPII_like"/>
    <property type="match status" value="1"/>
</dbReference>
<comment type="catalytic activity">
    <reaction evidence="7">
        <text>a purine 2'-deoxy-D-ribonucleoside + phosphate = a purine nucleobase + 2-deoxy-alpha-D-ribose 1-phosphate</text>
        <dbReference type="Rhea" id="RHEA:36431"/>
        <dbReference type="ChEBI" id="CHEBI:26386"/>
        <dbReference type="ChEBI" id="CHEBI:43474"/>
        <dbReference type="ChEBI" id="CHEBI:57259"/>
        <dbReference type="ChEBI" id="CHEBI:142361"/>
        <dbReference type="EC" id="2.4.2.1"/>
    </reaction>
</comment>
<gene>
    <name evidence="11" type="ORF">SAMN05421659_111161</name>
</gene>
<feature type="binding site" evidence="9">
    <location>
        <begin position="81"/>
        <end position="83"/>
    </location>
    <ligand>
        <name>phosphate</name>
        <dbReference type="ChEBI" id="CHEBI:43474"/>
    </ligand>
</feature>
<dbReference type="PANTHER" id="PTHR11904">
    <property type="entry name" value="METHYLTHIOADENOSINE/PURINE NUCLEOSIDE PHOSPHORYLASE"/>
    <property type="match status" value="1"/>
</dbReference>
<dbReference type="InterPro" id="IPR018099">
    <property type="entry name" value="Purine_phosphorylase-2_CS"/>
</dbReference>
<dbReference type="Pfam" id="PF01048">
    <property type="entry name" value="PNP_UDP_1"/>
    <property type="match status" value="1"/>
</dbReference>
<dbReference type="RefSeq" id="WP_092455269.1">
    <property type="nucleotide sequence ID" value="NZ_FOJI01000011.1"/>
</dbReference>
<comment type="subunit">
    <text evidence="4">Homotrimer.</text>
</comment>
<dbReference type="PROSITE" id="PS01240">
    <property type="entry name" value="PNP_MTAP_2"/>
    <property type="match status" value="1"/>
</dbReference>
<comment type="pathway">
    <text evidence="2 8">Purine metabolism; purine nucleoside salvage.</text>
</comment>